<evidence type="ECO:0000313" key="1">
    <source>
        <dbReference type="EMBL" id="MBB5347514.1"/>
    </source>
</evidence>
<dbReference type="AlphaFoldDB" id="A0A840UVT7"/>
<reference evidence="1 2" key="1">
    <citation type="submission" date="2020-08" db="EMBL/GenBank/DDBJ databases">
        <title>Genomic Encyclopedia of Type Strains, Phase IV (KMG-IV): sequencing the most valuable type-strain genomes for metagenomic binning, comparative biology and taxonomic classification.</title>
        <authorList>
            <person name="Goeker M."/>
        </authorList>
    </citation>
    <scope>NUCLEOTIDE SEQUENCE [LARGE SCALE GENOMIC DNA]</scope>
    <source>
        <strain evidence="1 2">DSM 28570</strain>
    </source>
</reference>
<protein>
    <submittedName>
        <fullName evidence="1">Recombination associated protein RdgC</fullName>
    </submittedName>
</protein>
<gene>
    <name evidence="1" type="ORF">HNQ81_001230</name>
</gene>
<sequence length="183" mass="21286">MDLVDLIEEKRFIGQEFLTWLWWRSEERGGSVEIPEYGDIVVAFEKHMLLEYGEGESAEKLICSGLKAELQEARTGLQVGKKLEQARVRIVKDDHEYNFTLAAGLMEFRNVRLPKTAGTESEESGSREEVEGMILERLFLYEDLVQTVNALFRQFLERRTSDEWSGELEKVRTWVVDNRHIVS</sequence>
<comment type="caution">
    <text evidence="1">The sequence shown here is derived from an EMBL/GenBank/DDBJ whole genome shotgun (WGS) entry which is preliminary data.</text>
</comment>
<dbReference type="RefSeq" id="WP_183349340.1">
    <property type="nucleotide sequence ID" value="NZ_JACHEO010000004.1"/>
</dbReference>
<organism evidence="1 2">
    <name type="scientific">Desulfoprunum benzoelyticum</name>
    <dbReference type="NCBI Taxonomy" id="1506996"/>
    <lineage>
        <taxon>Bacteria</taxon>
        <taxon>Pseudomonadati</taxon>
        <taxon>Thermodesulfobacteriota</taxon>
        <taxon>Desulfobulbia</taxon>
        <taxon>Desulfobulbales</taxon>
        <taxon>Desulfobulbaceae</taxon>
        <taxon>Desulfoprunum</taxon>
    </lineage>
</organism>
<accession>A0A840UVT7</accession>
<name>A0A840UVT7_9BACT</name>
<evidence type="ECO:0000313" key="2">
    <source>
        <dbReference type="Proteomes" id="UP000539642"/>
    </source>
</evidence>
<proteinExistence type="predicted"/>
<dbReference type="Proteomes" id="UP000539642">
    <property type="component" value="Unassembled WGS sequence"/>
</dbReference>
<keyword evidence="2" id="KW-1185">Reference proteome</keyword>
<dbReference type="EMBL" id="JACHEO010000004">
    <property type="protein sequence ID" value="MBB5347514.1"/>
    <property type="molecule type" value="Genomic_DNA"/>
</dbReference>